<keyword evidence="6" id="KW-0238">DNA-binding</keyword>
<evidence type="ECO:0000256" key="8">
    <source>
        <dbReference type="ARBA" id="ARBA00023242"/>
    </source>
</evidence>
<comment type="subcellular location">
    <subcellularLocation>
        <location evidence="1">Nucleus</location>
    </subcellularLocation>
</comment>
<dbReference type="GO" id="GO:0000978">
    <property type="term" value="F:RNA polymerase II cis-regulatory region sequence-specific DNA binding"/>
    <property type="evidence" value="ECO:0007669"/>
    <property type="project" value="TreeGrafter"/>
</dbReference>
<keyword evidence="7" id="KW-0804">Transcription</keyword>
<dbReference type="EMBL" id="OX459119">
    <property type="protein sequence ID" value="CAI9096793.1"/>
    <property type="molecule type" value="Genomic_DNA"/>
</dbReference>
<evidence type="ECO:0000256" key="2">
    <source>
        <dbReference type="ARBA" id="ARBA00011233"/>
    </source>
</evidence>
<dbReference type="Pfam" id="PF00447">
    <property type="entry name" value="HSF_DNA-bind"/>
    <property type="match status" value="1"/>
</dbReference>
<feature type="domain" description="HSF-type DNA-binding" evidence="11">
    <location>
        <begin position="10"/>
        <end position="104"/>
    </location>
</feature>
<feature type="region of interest" description="Disordered" evidence="10">
    <location>
        <begin position="104"/>
        <end position="127"/>
    </location>
</feature>
<evidence type="ECO:0000259" key="11">
    <source>
        <dbReference type="SMART" id="SM00415"/>
    </source>
</evidence>
<dbReference type="Gene3D" id="1.10.10.10">
    <property type="entry name" value="Winged helix-like DNA-binding domain superfamily/Winged helix DNA-binding domain"/>
    <property type="match status" value="1"/>
</dbReference>
<keyword evidence="13" id="KW-1185">Reference proteome</keyword>
<evidence type="ECO:0000256" key="4">
    <source>
        <dbReference type="ARBA" id="ARBA00023015"/>
    </source>
</evidence>
<keyword evidence="3" id="KW-0597">Phosphoprotein</keyword>
<evidence type="ECO:0000256" key="7">
    <source>
        <dbReference type="ARBA" id="ARBA00023163"/>
    </source>
</evidence>
<evidence type="ECO:0000256" key="9">
    <source>
        <dbReference type="RuleBase" id="RU004020"/>
    </source>
</evidence>
<dbReference type="PANTHER" id="PTHR10015">
    <property type="entry name" value="HEAT SHOCK TRANSCRIPTION FACTOR"/>
    <property type="match status" value="1"/>
</dbReference>
<dbReference type="GO" id="GO:0005634">
    <property type="term" value="C:nucleus"/>
    <property type="evidence" value="ECO:0007669"/>
    <property type="project" value="UniProtKB-SubCell"/>
</dbReference>
<dbReference type="InterPro" id="IPR000232">
    <property type="entry name" value="HSF_DNA-bd"/>
</dbReference>
<evidence type="ECO:0000256" key="10">
    <source>
        <dbReference type="SAM" id="MobiDB-lite"/>
    </source>
</evidence>
<feature type="compositionally biased region" description="Basic and acidic residues" evidence="10">
    <location>
        <begin position="111"/>
        <end position="127"/>
    </location>
</feature>
<comment type="similarity">
    <text evidence="9">Belongs to the HSF family.</text>
</comment>
<reference evidence="12" key="1">
    <citation type="submission" date="2023-03" db="EMBL/GenBank/DDBJ databases">
        <authorList>
            <person name="Julca I."/>
        </authorList>
    </citation>
    <scope>NUCLEOTIDE SEQUENCE</scope>
</reference>
<dbReference type="Proteomes" id="UP001161247">
    <property type="component" value="Chromosome 2"/>
</dbReference>
<feature type="region of interest" description="Disordered" evidence="10">
    <location>
        <begin position="237"/>
        <end position="256"/>
    </location>
</feature>
<feature type="compositionally biased region" description="Basic and acidic residues" evidence="10">
    <location>
        <begin position="363"/>
        <end position="372"/>
    </location>
</feature>
<dbReference type="GO" id="GO:0006357">
    <property type="term" value="P:regulation of transcription by RNA polymerase II"/>
    <property type="evidence" value="ECO:0007669"/>
    <property type="project" value="TreeGrafter"/>
</dbReference>
<dbReference type="AlphaFoldDB" id="A0AAV1CQB4"/>
<evidence type="ECO:0000256" key="1">
    <source>
        <dbReference type="ARBA" id="ARBA00004123"/>
    </source>
</evidence>
<gene>
    <name evidence="12" type="ORF">OLC1_LOCUS7459</name>
</gene>
<proteinExistence type="inferred from homology"/>
<evidence type="ECO:0000313" key="13">
    <source>
        <dbReference type="Proteomes" id="UP001161247"/>
    </source>
</evidence>
<protein>
    <submittedName>
        <fullName evidence="12">OLC1v1033009C1</fullName>
    </submittedName>
</protein>
<feature type="region of interest" description="Disordered" evidence="10">
    <location>
        <begin position="359"/>
        <end position="399"/>
    </location>
</feature>
<organism evidence="12 13">
    <name type="scientific">Oldenlandia corymbosa var. corymbosa</name>
    <dbReference type="NCBI Taxonomy" id="529605"/>
    <lineage>
        <taxon>Eukaryota</taxon>
        <taxon>Viridiplantae</taxon>
        <taxon>Streptophyta</taxon>
        <taxon>Embryophyta</taxon>
        <taxon>Tracheophyta</taxon>
        <taxon>Spermatophyta</taxon>
        <taxon>Magnoliopsida</taxon>
        <taxon>eudicotyledons</taxon>
        <taxon>Gunneridae</taxon>
        <taxon>Pentapetalae</taxon>
        <taxon>asterids</taxon>
        <taxon>lamiids</taxon>
        <taxon>Gentianales</taxon>
        <taxon>Rubiaceae</taxon>
        <taxon>Rubioideae</taxon>
        <taxon>Spermacoceae</taxon>
        <taxon>Hedyotis-Oldenlandia complex</taxon>
        <taxon>Oldenlandia</taxon>
    </lineage>
</organism>
<keyword evidence="5" id="KW-0346">Stress response</keyword>
<dbReference type="PANTHER" id="PTHR10015:SF325">
    <property type="entry name" value="HEAT STRESS TRANSCRIPTION FACTOR A-8"/>
    <property type="match status" value="1"/>
</dbReference>
<keyword evidence="4" id="KW-0805">Transcription regulation</keyword>
<evidence type="ECO:0000313" key="12">
    <source>
        <dbReference type="EMBL" id="CAI9096793.1"/>
    </source>
</evidence>
<dbReference type="SUPFAM" id="SSF46785">
    <property type="entry name" value="Winged helix' DNA-binding domain"/>
    <property type="match status" value="1"/>
</dbReference>
<dbReference type="GO" id="GO:0034605">
    <property type="term" value="P:cellular response to heat"/>
    <property type="evidence" value="ECO:0007669"/>
    <property type="project" value="TreeGrafter"/>
</dbReference>
<name>A0AAV1CQB4_OLDCO</name>
<feature type="compositionally biased region" description="Basic and acidic residues" evidence="10">
    <location>
        <begin position="380"/>
        <end position="398"/>
    </location>
</feature>
<evidence type="ECO:0000256" key="5">
    <source>
        <dbReference type="ARBA" id="ARBA00023016"/>
    </source>
</evidence>
<dbReference type="GO" id="GO:0003700">
    <property type="term" value="F:DNA-binding transcription factor activity"/>
    <property type="evidence" value="ECO:0007669"/>
    <property type="project" value="InterPro"/>
</dbReference>
<dbReference type="FunFam" id="1.10.10.10:FF:000037">
    <property type="entry name" value="Heat stress transcription factor B-4"/>
    <property type="match status" value="1"/>
</dbReference>
<comment type="subunit">
    <text evidence="2">Homotrimer.</text>
</comment>
<dbReference type="InterPro" id="IPR036390">
    <property type="entry name" value="WH_DNA-bd_sf"/>
</dbReference>
<sequence length="411" mass="46951">MVRSLENGSSVAPFLVKCYEMVDDESTDSLISWSPTHSNSFIIWDVSRFSSELLPKYFKHSNLSSFIRQLNIYGFRKSDTDRWEFSNDDFVKGQKQLLKNIIRRKQTPAQEQKRPSQQKDQHAPKEDSMAALIKEVESLTIDRNVLMQELMTLRHRQKTSQSKLIRLREQLKGVEKHQQEMLSFIVLAMQNPGIFLQLLQPKENNWRAAEPGKKSFTRVVKSYEPVSSDGMIVPYQLPSNETSEPPSDPPVSDLEQPMDFEFSDEMKDSDEPVPQDGMIVPYQVPANEASEPSSNSAVSDLQQIVDFEFSDEIRDLLMNIDFSSGLMDEKLLSVGNHTPLALPDSLSDGDLMMDHFLLPSPRPEPEETKEGDYESTFHAQESDQNKRAESEDVMKEVDTSDNMDILGFLNS</sequence>
<dbReference type="InterPro" id="IPR036388">
    <property type="entry name" value="WH-like_DNA-bd_sf"/>
</dbReference>
<accession>A0AAV1CQB4</accession>
<dbReference type="SMART" id="SM00415">
    <property type="entry name" value="HSF"/>
    <property type="match status" value="1"/>
</dbReference>
<dbReference type="PRINTS" id="PR00056">
    <property type="entry name" value="HSFDOMAIN"/>
</dbReference>
<evidence type="ECO:0000256" key="3">
    <source>
        <dbReference type="ARBA" id="ARBA00022553"/>
    </source>
</evidence>
<evidence type="ECO:0000256" key="6">
    <source>
        <dbReference type="ARBA" id="ARBA00023125"/>
    </source>
</evidence>
<keyword evidence="8" id="KW-0539">Nucleus</keyword>